<comment type="caution">
    <text evidence="2">The sequence shown here is derived from an EMBL/GenBank/DDBJ whole genome shotgun (WGS) entry which is preliminary data.</text>
</comment>
<organism evidence="2 3">
    <name type="scientific">Tenacibaculum vairaonense</name>
    <dbReference type="NCBI Taxonomy" id="3137860"/>
    <lineage>
        <taxon>Bacteria</taxon>
        <taxon>Pseudomonadati</taxon>
        <taxon>Bacteroidota</taxon>
        <taxon>Flavobacteriia</taxon>
        <taxon>Flavobacteriales</taxon>
        <taxon>Flavobacteriaceae</taxon>
        <taxon>Tenacibaculum</taxon>
    </lineage>
</organism>
<keyword evidence="1" id="KW-0812">Transmembrane</keyword>
<evidence type="ECO:0000256" key="1">
    <source>
        <dbReference type="SAM" id="Phobius"/>
    </source>
</evidence>
<dbReference type="RefSeq" id="WP_348737396.1">
    <property type="nucleotide sequence ID" value="NZ_CAXJRC010000008.1"/>
</dbReference>
<dbReference type="EMBL" id="CAXJRC010000008">
    <property type="protein sequence ID" value="CAL2105578.1"/>
    <property type="molecule type" value="Genomic_DNA"/>
</dbReference>
<dbReference type="Proteomes" id="UP001497602">
    <property type="component" value="Unassembled WGS sequence"/>
</dbReference>
<evidence type="ECO:0000313" key="2">
    <source>
        <dbReference type="EMBL" id="CAL2105578.1"/>
    </source>
</evidence>
<sequence length="1673" mass="188103">MIKNKQTRRTIAMFFLLNFLSTLFPYNVLYANNNGPNAPEAAAFEPVDATDMVNLATGDFTYVLPLLNVPSPEGGYPVTLNYHAGIAMDQEASWVGLGWNLNPGALNRGISGYPDDWSRATINEFFYDEGWVKDYYEFSIGATLPNGITLGVGASWGGNKGFGGSVSFGYGGIKTTMGIDPIRGMQGSAQVGMLNFSNSSVGLNLGGYSLGYDANSKEWSSDLNLNFMGVTISSSGISKGRNSIDFKSHSSEVLANDYDLEISRKGFSLDLKLFWIRLGSTRVKYSLFKMKDFKASGIGYAYNDFIESSSNTGELVDDNITMDTHTLSDNGIYHTFNGIAGDSRNVLVPSYDSYLANAQGYSAMLAPRLYRDVTLFSKNNYGNESAYILNRSNKSKTDLQLEKGIYFYDTGNKSSFLRVDKGEIKIPSYQGTFNSQIASTSYTEKTSTYSEDTIQTTGELIKNGFRKRDGNFIKTYTNYQIATDHGATYDFIDGMDKDERQRIVNLGAKEAIGGFKITTLDGKTYHYSLPVYNYEKIFKNFKNKSNENENFYEKYTTKPFATHWLLTAVTGPDYVDTNLNKKLDEEDYGYWVEFKYGKWSDAYGYRVPVEGYNSQYIGINNEERHSYTVGRKEIYYLDAISTRTHTALFVKSLREDNRSSLVRNFKSKYNGTSFQTTTNASSYPAKTAKKVSGDTKLFKESGDEYTCDNCGSYAGKGVKYNYIDYPINRSLKLDKVLLLKRGIASNILNNRDKGGDALGSKEKAYFNMNKGYNEMYGNLTSGPFPIVRIGEPLFTSPTLKKLEGYGIEYLNNVLDVNDFNFNHIKNSADKIIELNYDYALAKGSHNSANANKGKLTLGSVNFKGKYNSQILPPYVFGYNKKDITYDKNKIDSWGYHLEHPDAWNLNKITTPIGTVIDIEHETDVFKPINNTPIRFFKDMHFAADQEQNSGRLITVPNSNREFIIDAREDVGMKVGDRYTIKYLYGSSGNVIANPLGNNYNKEVSAEIIEKIQGNVAKYKARLTGAIPIQPAVTNFYGILLSYNINKDHNGGGIRTKSLSISEIGSEKKIKTVYKYENGVTSYIPYKQEYDVYLRDLITPPSVMYGKVIEEKYDNNNEFSGKIEYEFETLGDMQIEYGDVYNLYLGLRPIENRAYTHLKLEKVTSNATTNVNNNHQIYIGKGKYTVLDTQANLGRILSKKTYNKFNQGLNSVNYEYKQNLDNDGEIGVEQETFTTLFRRVTEPIPSNKYEKYYLSSLSKVTYPSTLSKVTNKSNGLNSITRFNQRDFLTGQVLEKEDENSTGKKIKTIIKPAHTISSYKTMGAKVDDENANRNMLTQVAAEYGYIYKENAWKPIGANITTWNDTWNYKFNDNTTGATNYTWRKHKTYTWNGEVNTDGTFINYLDNFDWGINNIQSDSWRKINEITKYNQFSKPLEVKDINSNYASTKMGDNYTKVIATSNAAYDDMYYSGAEYKDAKNASYFDGGVKSFSNSALSSTAHTGTGKVSVNANQNAFEVNVPARTERTGIKQRFKVSVWVKKNTDGSTPALKIKDGSSTANFNDAEDVVAGDWVMKQGYITIPTSGKTVAIYSSSSTVILDDFRLHPATSSMTSYVYNQWDEVTFITGANGLSTCYVYDDAGRLKETWIEVVDNPAAGIIGGFKKVSTNAYNYKRNQ</sequence>
<evidence type="ECO:0008006" key="4">
    <source>
        <dbReference type="Google" id="ProtNLM"/>
    </source>
</evidence>
<keyword evidence="1" id="KW-0472">Membrane</keyword>
<keyword evidence="1" id="KW-1133">Transmembrane helix</keyword>
<evidence type="ECO:0000313" key="3">
    <source>
        <dbReference type="Proteomes" id="UP001497602"/>
    </source>
</evidence>
<proteinExistence type="predicted"/>
<feature type="transmembrane region" description="Helical" evidence="1">
    <location>
        <begin position="12"/>
        <end position="30"/>
    </location>
</feature>
<accession>A0ABP1F8A0</accession>
<gene>
    <name evidence="2" type="ORF">T190115A13A_170001</name>
</gene>
<keyword evidence="3" id="KW-1185">Reference proteome</keyword>
<reference evidence="2 3" key="1">
    <citation type="submission" date="2024-05" db="EMBL/GenBank/DDBJ databases">
        <authorList>
            <person name="Duchaud E."/>
        </authorList>
    </citation>
    <scope>NUCLEOTIDE SEQUENCE [LARGE SCALE GENOMIC DNA]</scope>
    <source>
        <strain evidence="2">Ena-SAMPLE-TAB-13-05-2024-13:56:06:370-140305</strain>
    </source>
</reference>
<protein>
    <recommendedName>
        <fullName evidence="4">YD repeat-containing protein</fullName>
    </recommendedName>
</protein>
<name>A0ABP1F8A0_9FLAO</name>